<comment type="caution">
    <text evidence="1">The sequence shown here is derived from an EMBL/GenBank/DDBJ whole genome shotgun (WGS) entry which is preliminary data.</text>
</comment>
<dbReference type="AlphaFoldDB" id="A0A836YJN3"/>
<name>A0A836YJN3_ACIBA</name>
<accession>A0A836YJN3</accession>
<dbReference type="Proteomes" id="UP000027309">
    <property type="component" value="Unassembled WGS sequence"/>
</dbReference>
<evidence type="ECO:0000313" key="1">
    <source>
        <dbReference type="EMBL" id="KCX99737.1"/>
    </source>
</evidence>
<evidence type="ECO:0000313" key="2">
    <source>
        <dbReference type="Proteomes" id="UP000027309"/>
    </source>
</evidence>
<dbReference type="EMBL" id="JMOA01000066">
    <property type="protein sequence ID" value="KCX99737.1"/>
    <property type="molecule type" value="Genomic_DNA"/>
</dbReference>
<protein>
    <submittedName>
        <fullName evidence="1">Uncharacterized protein</fullName>
    </submittedName>
</protein>
<organism evidence="1 2">
    <name type="scientific">Acinetobacter baumannii 1499986</name>
    <dbReference type="NCBI Taxonomy" id="1310673"/>
    <lineage>
        <taxon>Bacteria</taxon>
        <taxon>Pseudomonadati</taxon>
        <taxon>Pseudomonadota</taxon>
        <taxon>Gammaproteobacteria</taxon>
        <taxon>Moraxellales</taxon>
        <taxon>Moraxellaceae</taxon>
        <taxon>Acinetobacter</taxon>
        <taxon>Acinetobacter calcoaceticus/baumannii complex</taxon>
    </lineage>
</organism>
<gene>
    <name evidence="1" type="ORF">J572_3560</name>
</gene>
<dbReference type="RefSeq" id="WP_050436649.1">
    <property type="nucleotide sequence ID" value="NZ_JMOA01000066.1"/>
</dbReference>
<proteinExistence type="predicted"/>
<reference evidence="1 2" key="1">
    <citation type="submission" date="2014-04" db="EMBL/GenBank/DDBJ databases">
        <title>Comparative genomics and transcriptomics to identify genetic mechanisms underlying the emergence of carbapenem resistant Acinetobacter baumannii (CRAb).</title>
        <authorList>
            <person name="Harris A.D."/>
            <person name="Johnson K.J."/>
            <person name="George J."/>
            <person name="Nadendla S."/>
            <person name="Daugherty S.C."/>
            <person name="Parankush S."/>
            <person name="Sadzewicz L."/>
            <person name="Tallon L."/>
            <person name="Sengamalay N."/>
            <person name="Hazen T.H."/>
            <person name="Rasko D.A."/>
        </authorList>
    </citation>
    <scope>NUCLEOTIDE SEQUENCE [LARGE SCALE GENOMIC DNA]</scope>
    <source>
        <strain evidence="1 2">1499986</strain>
    </source>
</reference>
<sequence length="60" mass="6956">MSKDAETLTIDGVGDEAIDFALKIQKLLPYPLFIMDMEYNFNIRLLDYNSLAEIRKMTLI</sequence>